<dbReference type="PANTHER" id="PTHR31672">
    <property type="entry name" value="BNACNNG10540D PROTEIN"/>
    <property type="match status" value="1"/>
</dbReference>
<sequence>MPKLPQELIVEILSRLPVKPLIRFKCVCKTWQFIISDPEFAKLQLKRAMENNNNVNCYRVLLSTWPPQSVDFEEPCNGDISNAVIELRYPAIVKGPPNDFYVGILGSCNGLVCLLDAYGSMFLWNPTTGKYKELPKPDGARYGMYLHGLGYNFSTDDYVVLFASHFTSNDSKETIFELYTLKTGIWRRIEDTDLAPQFCGRSGLYWNGALYWLEIKESGNNEVFFVVAFDIVEEKFKEVMTLPYDVNSHDLSLGISGNCLCIFVEHTEICFEALMLNVNATEASWTRLFSFPHYGFGGYSNIPLCLAKNEEVVMDSDGWEIYLYNPKDRKFKHFKVQNYMDSKSELYIESLVSPYN</sequence>
<dbReference type="InterPro" id="IPR036047">
    <property type="entry name" value="F-box-like_dom_sf"/>
</dbReference>
<dbReference type="SUPFAM" id="SSF81383">
    <property type="entry name" value="F-box domain"/>
    <property type="match status" value="1"/>
</dbReference>
<organism evidence="2 3">
    <name type="scientific">Jatropha curcas</name>
    <name type="common">Barbados nut</name>
    <dbReference type="NCBI Taxonomy" id="180498"/>
    <lineage>
        <taxon>Eukaryota</taxon>
        <taxon>Viridiplantae</taxon>
        <taxon>Streptophyta</taxon>
        <taxon>Embryophyta</taxon>
        <taxon>Tracheophyta</taxon>
        <taxon>Spermatophyta</taxon>
        <taxon>Magnoliopsida</taxon>
        <taxon>eudicotyledons</taxon>
        <taxon>Gunneridae</taxon>
        <taxon>Pentapetalae</taxon>
        <taxon>rosids</taxon>
        <taxon>fabids</taxon>
        <taxon>Malpighiales</taxon>
        <taxon>Euphorbiaceae</taxon>
        <taxon>Crotonoideae</taxon>
        <taxon>Jatropheae</taxon>
        <taxon>Jatropha</taxon>
    </lineage>
</organism>
<protein>
    <recommendedName>
        <fullName evidence="1">F-box domain-containing protein</fullName>
    </recommendedName>
</protein>
<dbReference type="KEGG" id="jcu:105633307"/>
<dbReference type="Proteomes" id="UP000027138">
    <property type="component" value="Unassembled WGS sequence"/>
</dbReference>
<evidence type="ECO:0000313" key="3">
    <source>
        <dbReference type="Proteomes" id="UP000027138"/>
    </source>
</evidence>
<dbReference type="STRING" id="180498.A0A067L4B5"/>
<gene>
    <name evidence="2" type="ORF">JCGZ_01097</name>
</gene>
<evidence type="ECO:0000259" key="1">
    <source>
        <dbReference type="PROSITE" id="PS50181"/>
    </source>
</evidence>
<dbReference type="PANTHER" id="PTHR31672:SF13">
    <property type="entry name" value="F-BOX PROTEIN CPR30-LIKE"/>
    <property type="match status" value="1"/>
</dbReference>
<accession>A0A067L4B5</accession>
<dbReference type="InterPro" id="IPR006527">
    <property type="entry name" value="F-box-assoc_dom_typ1"/>
</dbReference>
<dbReference type="InterPro" id="IPR015915">
    <property type="entry name" value="Kelch-typ_b-propeller"/>
</dbReference>
<dbReference type="Gene3D" id="1.20.1280.50">
    <property type="match status" value="1"/>
</dbReference>
<dbReference type="AlphaFoldDB" id="A0A067L4B5"/>
<keyword evidence="3" id="KW-1185">Reference proteome</keyword>
<dbReference type="EMBL" id="KK914353">
    <property type="protein sequence ID" value="KDP39340.1"/>
    <property type="molecule type" value="Genomic_DNA"/>
</dbReference>
<dbReference type="NCBIfam" id="TIGR01640">
    <property type="entry name" value="F_box_assoc_1"/>
    <property type="match status" value="1"/>
</dbReference>
<name>A0A067L4B5_JATCU</name>
<dbReference type="InterPro" id="IPR050796">
    <property type="entry name" value="SCF_F-box_component"/>
</dbReference>
<feature type="domain" description="F-box" evidence="1">
    <location>
        <begin position="1"/>
        <end position="43"/>
    </location>
</feature>
<reference evidence="2 3" key="1">
    <citation type="journal article" date="2014" name="PLoS ONE">
        <title>Global Analysis of Gene Expression Profiles in Physic Nut (Jatropha curcas L.) Seedlings Exposed to Salt Stress.</title>
        <authorList>
            <person name="Zhang L."/>
            <person name="Zhang C."/>
            <person name="Wu P."/>
            <person name="Chen Y."/>
            <person name="Li M."/>
            <person name="Jiang H."/>
            <person name="Wu G."/>
        </authorList>
    </citation>
    <scope>NUCLEOTIDE SEQUENCE [LARGE SCALE GENOMIC DNA]</scope>
    <source>
        <strain evidence="3">cv. GZQX0401</strain>
        <tissue evidence="2">Young leaves</tissue>
    </source>
</reference>
<dbReference type="Pfam" id="PF07734">
    <property type="entry name" value="FBA_1"/>
    <property type="match status" value="1"/>
</dbReference>
<dbReference type="OrthoDB" id="1366962at2759"/>
<dbReference type="Gene3D" id="2.120.10.80">
    <property type="entry name" value="Kelch-type beta propeller"/>
    <property type="match status" value="1"/>
</dbReference>
<dbReference type="Pfam" id="PF00646">
    <property type="entry name" value="F-box"/>
    <property type="match status" value="1"/>
</dbReference>
<dbReference type="InterPro" id="IPR001810">
    <property type="entry name" value="F-box_dom"/>
</dbReference>
<dbReference type="CDD" id="cd22157">
    <property type="entry name" value="F-box_AtFBW1-like"/>
    <property type="match status" value="1"/>
</dbReference>
<dbReference type="InterPro" id="IPR011043">
    <property type="entry name" value="Gal_Oxase/kelch_b-propeller"/>
</dbReference>
<dbReference type="InterPro" id="IPR017451">
    <property type="entry name" value="F-box-assoc_interact_dom"/>
</dbReference>
<proteinExistence type="predicted"/>
<dbReference type="SMART" id="SM00256">
    <property type="entry name" value="FBOX"/>
    <property type="match status" value="1"/>
</dbReference>
<dbReference type="PROSITE" id="PS50181">
    <property type="entry name" value="FBOX"/>
    <property type="match status" value="1"/>
</dbReference>
<dbReference type="SUPFAM" id="SSF50965">
    <property type="entry name" value="Galactose oxidase, central domain"/>
    <property type="match status" value="1"/>
</dbReference>
<evidence type="ECO:0000313" key="2">
    <source>
        <dbReference type="EMBL" id="KDP39340.1"/>
    </source>
</evidence>